<sequence length="141" mass="15963">MRGGDGSSAAATGWMGKGGKDGSKSAAMGGGSVIWRVSEDHNNSMLLDSVFFRHVLAKTHVAHHLELYISRDGNYWYFLLECLHLEINKLILFLDFFCDYQLVENEVDVVFYKNTKAAVTVTWDLIQTGKTKKLHYEIIFI</sequence>
<organism evidence="2 3">
    <name type="scientific">Puccinia sorghi</name>
    <dbReference type="NCBI Taxonomy" id="27349"/>
    <lineage>
        <taxon>Eukaryota</taxon>
        <taxon>Fungi</taxon>
        <taxon>Dikarya</taxon>
        <taxon>Basidiomycota</taxon>
        <taxon>Pucciniomycotina</taxon>
        <taxon>Pucciniomycetes</taxon>
        <taxon>Pucciniales</taxon>
        <taxon>Pucciniaceae</taxon>
        <taxon>Puccinia</taxon>
    </lineage>
</organism>
<dbReference type="AlphaFoldDB" id="A0A0L6VI78"/>
<name>A0A0L6VI78_9BASI</name>
<dbReference type="EMBL" id="LAVV01006109">
    <property type="protein sequence ID" value="KNZ60458.1"/>
    <property type="molecule type" value="Genomic_DNA"/>
</dbReference>
<dbReference type="VEuPathDB" id="FungiDB:VP01_154g1"/>
<proteinExistence type="predicted"/>
<keyword evidence="3" id="KW-1185">Reference proteome</keyword>
<evidence type="ECO:0000313" key="2">
    <source>
        <dbReference type="EMBL" id="KNZ60458.1"/>
    </source>
</evidence>
<evidence type="ECO:0000313" key="3">
    <source>
        <dbReference type="Proteomes" id="UP000037035"/>
    </source>
</evidence>
<dbReference type="Proteomes" id="UP000037035">
    <property type="component" value="Unassembled WGS sequence"/>
</dbReference>
<dbReference type="OrthoDB" id="1461976at2759"/>
<feature type="region of interest" description="Disordered" evidence="1">
    <location>
        <begin position="1"/>
        <end position="25"/>
    </location>
</feature>
<reference evidence="2 3" key="1">
    <citation type="submission" date="2015-08" db="EMBL/GenBank/DDBJ databases">
        <title>Next Generation Sequencing and Analysis of the Genome of Puccinia sorghi L Schw, the Causal Agent of Maize Common Rust.</title>
        <authorList>
            <person name="Rochi L."/>
            <person name="Burguener G."/>
            <person name="Darino M."/>
            <person name="Turjanski A."/>
            <person name="Kreff E."/>
            <person name="Dieguez M.J."/>
            <person name="Sacco F."/>
        </authorList>
    </citation>
    <scope>NUCLEOTIDE SEQUENCE [LARGE SCALE GENOMIC DNA]</scope>
    <source>
        <strain evidence="2 3">RO10H11247</strain>
    </source>
</reference>
<evidence type="ECO:0000256" key="1">
    <source>
        <dbReference type="SAM" id="MobiDB-lite"/>
    </source>
</evidence>
<comment type="caution">
    <text evidence="2">The sequence shown here is derived from an EMBL/GenBank/DDBJ whole genome shotgun (WGS) entry which is preliminary data.</text>
</comment>
<gene>
    <name evidence="2" type="ORF">VP01_154g1</name>
</gene>
<protein>
    <submittedName>
        <fullName evidence="2">Uncharacterized protein</fullName>
    </submittedName>
</protein>
<accession>A0A0L6VI78</accession>